<comment type="caution">
    <text evidence="1">The sequence shown here is derived from an EMBL/GenBank/DDBJ whole genome shotgun (WGS) entry which is preliminary data.</text>
</comment>
<evidence type="ECO:0000313" key="1">
    <source>
        <dbReference type="EMBL" id="MBC8207567.1"/>
    </source>
</evidence>
<name>A0A8J6N8E5_9BACT</name>
<dbReference type="AlphaFoldDB" id="A0A8J6N8E5"/>
<organism evidence="1 2">
    <name type="scientific">Candidatus Desulfatifera sulfidica</name>
    <dbReference type="NCBI Taxonomy" id="2841691"/>
    <lineage>
        <taxon>Bacteria</taxon>
        <taxon>Pseudomonadati</taxon>
        <taxon>Thermodesulfobacteriota</taxon>
        <taxon>Desulfobulbia</taxon>
        <taxon>Desulfobulbales</taxon>
        <taxon>Desulfobulbaceae</taxon>
        <taxon>Candidatus Desulfatifera</taxon>
    </lineage>
</organism>
<reference evidence="1 2" key="1">
    <citation type="submission" date="2020-08" db="EMBL/GenBank/DDBJ databases">
        <title>Bridging the membrane lipid divide: bacteria of the FCB group superphylum have the potential to synthesize archaeal ether lipids.</title>
        <authorList>
            <person name="Villanueva L."/>
            <person name="Von Meijenfeldt F.A.B."/>
            <person name="Westbye A.B."/>
            <person name="Yadav S."/>
            <person name="Hopmans E.C."/>
            <person name="Dutilh B.E."/>
            <person name="Sinninghe Damste J.S."/>
        </authorList>
    </citation>
    <scope>NUCLEOTIDE SEQUENCE [LARGE SCALE GENOMIC DNA]</scope>
    <source>
        <strain evidence="1">NIOZ-UU81</strain>
    </source>
</reference>
<dbReference type="EMBL" id="JACNLK010000004">
    <property type="protein sequence ID" value="MBC8207567.1"/>
    <property type="molecule type" value="Genomic_DNA"/>
</dbReference>
<protein>
    <submittedName>
        <fullName evidence="1">Uncharacterized protein</fullName>
    </submittedName>
</protein>
<accession>A0A8J6N8E5</accession>
<proteinExistence type="predicted"/>
<gene>
    <name evidence="1" type="ORF">H8E79_00135</name>
</gene>
<sequence length="168" mass="19435">MSREQQERQEVLEDEWLVVRHSGEIPEIALHSALYYLTDDPEGPGLTLSTDELQFLREAATERFGEIILRDLNYDHVHLRIYRGLKRVVYNWSRFQAFCKRQEVDSGPLREQAAAELRRKLTLVQAEQEVESPFFNCTCAELSTLLKDLDLAELQLPSALVCLCLPDD</sequence>
<dbReference type="InterPro" id="IPR057148">
    <property type="entry name" value="DUF7826"/>
</dbReference>
<dbReference type="Pfam" id="PF25159">
    <property type="entry name" value="DUF7826"/>
    <property type="match status" value="1"/>
</dbReference>
<dbReference type="Proteomes" id="UP000599024">
    <property type="component" value="Unassembled WGS sequence"/>
</dbReference>
<evidence type="ECO:0000313" key="2">
    <source>
        <dbReference type="Proteomes" id="UP000599024"/>
    </source>
</evidence>